<accession>A0AAJ5WQI6</accession>
<dbReference type="InterPro" id="IPR025442">
    <property type="entry name" value="DUF4185"/>
</dbReference>
<feature type="domain" description="DUF4185" evidence="1">
    <location>
        <begin position="242"/>
        <end position="351"/>
    </location>
</feature>
<organism evidence="2 3">
    <name type="scientific">Candidatus Pseudobacter hemicellulosilyticus</name>
    <dbReference type="NCBI Taxonomy" id="3121375"/>
    <lineage>
        <taxon>Bacteria</taxon>
        <taxon>Pseudomonadati</taxon>
        <taxon>Bacteroidota</taxon>
        <taxon>Chitinophagia</taxon>
        <taxon>Chitinophagales</taxon>
        <taxon>Chitinophagaceae</taxon>
        <taxon>Pseudobacter</taxon>
    </lineage>
</organism>
<dbReference type="AlphaFoldDB" id="A0AAJ5WQI6"/>
<evidence type="ECO:0000259" key="1">
    <source>
        <dbReference type="Pfam" id="PF13810"/>
    </source>
</evidence>
<name>A0AAJ5WQI6_9BACT</name>
<protein>
    <submittedName>
        <fullName evidence="2">DUF4185 domain-containing protein</fullName>
    </submittedName>
</protein>
<sequence length="405" mass="44842">MKKNLSIVLSAVTLTGWMACQEQPGVPSSTAPAKTTQGTAKIVATAAPAWSDMLLQDSGWIGADGIYCVPMDGVETAGSAAGKQTLFWFSDNIVGKVQGDTLHHEWGMAHNSIAFMDGDEPGKGKMNFYLHTDAQGQPLSIFEPNTPQTKPGDYYWLGDGFFNHALDSTIYIFGYRIMNIPDGGIYPFDDVGLTLIALPKGSKPPFKEQRQLDCPFFAKDSRGRGKLVFGSCVLANTRAAGAPKPDGFIYVYGVRGPFKELVVARVADSLFEKFGEWRFWDGKNWQPDMHNCAALANRVSNEMSVSFMEDGRVIAAYQLDGDSPDIVIRAGRTPAGPFEPVRKVWSTPEIYEDIDYYTYNAKAHPHLSRPGELLISYNVNSFDFAADIVQHPHHLRPRFFTVTYR</sequence>
<reference evidence="2" key="1">
    <citation type="submission" date="2023-03" db="EMBL/GenBank/DDBJ databases">
        <title>Andean soil-derived lignocellulolytic bacterial consortium as a source of novel taxa and putative plastic-active enzymes.</title>
        <authorList>
            <person name="Diaz-Garcia L."/>
            <person name="Chuvochina M."/>
            <person name="Feuerriegel G."/>
            <person name="Bunk B."/>
            <person name="Sproer C."/>
            <person name="Streit W.R."/>
            <person name="Rodriguez L.M."/>
            <person name="Overmann J."/>
            <person name="Jimenez D.J."/>
        </authorList>
    </citation>
    <scope>NUCLEOTIDE SEQUENCE</scope>
    <source>
        <strain evidence="2">MAG 7</strain>
    </source>
</reference>
<dbReference type="PROSITE" id="PS51257">
    <property type="entry name" value="PROKAR_LIPOPROTEIN"/>
    <property type="match status" value="1"/>
</dbReference>
<gene>
    <name evidence="2" type="ORF">P0Y53_17210</name>
</gene>
<dbReference type="EMBL" id="CP119311">
    <property type="protein sequence ID" value="WEK34229.1"/>
    <property type="molecule type" value="Genomic_DNA"/>
</dbReference>
<evidence type="ECO:0000313" key="2">
    <source>
        <dbReference type="EMBL" id="WEK34229.1"/>
    </source>
</evidence>
<dbReference type="Pfam" id="PF13810">
    <property type="entry name" value="DUF4185"/>
    <property type="match status" value="1"/>
</dbReference>
<evidence type="ECO:0000313" key="3">
    <source>
        <dbReference type="Proteomes" id="UP001220610"/>
    </source>
</evidence>
<dbReference type="Proteomes" id="UP001220610">
    <property type="component" value="Chromosome"/>
</dbReference>
<proteinExistence type="predicted"/>